<comment type="similarity">
    <text evidence="2">Belongs to the SusD family.</text>
</comment>
<proteinExistence type="inferred from homology"/>
<dbReference type="PROSITE" id="PS51257">
    <property type="entry name" value="PROKAR_LIPOPROTEIN"/>
    <property type="match status" value="1"/>
</dbReference>
<dbReference type="Gene3D" id="1.25.40.390">
    <property type="match status" value="1"/>
</dbReference>
<evidence type="ECO:0000256" key="5">
    <source>
        <dbReference type="ARBA" id="ARBA00023237"/>
    </source>
</evidence>
<dbReference type="RefSeq" id="WP_079682705.1">
    <property type="nucleotide sequence ID" value="NZ_FUYQ01000005.1"/>
</dbReference>
<name>A0A1T5B494_9BACT</name>
<sequence length="619" mass="69960">MKKTIYIVSLALALFSSCKDSSDLLDPDVISGVTDKDLFADVQYAERYLYDIYDQLIPVLPIGPAAGSRWRTPDTFLEVASDNGHGEAFWGIFKNMNVGDWSASTNSFSHTDWNMYWNSIRAINNYLAHIDEVPLNANYSFDEDRKAKRKAEAKLLLAWNYAELVKEFGGVPIIDKVYGITDDDMMLPRNTYDECVDFICRLCDEAAAVLPLEQTGAEFGRGTKGAALAVKARTLFYAASPLWNNPDKPQDSPFRGKYDPQKWVKAAKAYGEVIKMNQYSLIPDITKVFLTRVNPEFIFTRVNRTVSYLTGSMVPNKLYPSGGGYGNGGFNHVTYNLLKEYDILKDGKAYSIEDPASGYDPQNPYIARDPRFYRDCLYNGCKILGKTADFGVSGDGVAAKGAHNDPYGGPEATYVYAVKFADTHLNITWNPARQYGGPSVDANYPYIRYAQVLMDYAEAMNEAYGPESDALGIGMTALDAVNQIRARAKYPTNLKAYPEYLPPADGTVGMPPLPSGLSKDDFRLKLRKERRVEFMYEEHRFWDIRRWKLPTSEVTDIYAQIPEWYMDNGVRKVRYVVKKTESRVMEPKMYRMPIPENQLFANKNLVQNPGWPDSPEASE</sequence>
<gene>
    <name evidence="8" type="ORF">SAMN05660349_01051</name>
</gene>
<dbReference type="SUPFAM" id="SSF48452">
    <property type="entry name" value="TPR-like"/>
    <property type="match status" value="1"/>
</dbReference>
<evidence type="ECO:0000256" key="4">
    <source>
        <dbReference type="ARBA" id="ARBA00023136"/>
    </source>
</evidence>
<keyword evidence="4" id="KW-0472">Membrane</keyword>
<accession>A0A1T5B494</accession>
<reference evidence="9" key="1">
    <citation type="submission" date="2017-02" db="EMBL/GenBank/DDBJ databases">
        <authorList>
            <person name="Varghese N."/>
            <person name="Submissions S."/>
        </authorList>
    </citation>
    <scope>NUCLEOTIDE SEQUENCE [LARGE SCALE GENOMIC DNA]</scope>
    <source>
        <strain evidence="9">DSM 24967</strain>
    </source>
</reference>
<dbReference type="InterPro" id="IPR011990">
    <property type="entry name" value="TPR-like_helical_dom_sf"/>
</dbReference>
<evidence type="ECO:0000313" key="9">
    <source>
        <dbReference type="Proteomes" id="UP000190852"/>
    </source>
</evidence>
<feature type="domain" description="RagB/SusD" evidence="6">
    <location>
        <begin position="295"/>
        <end position="611"/>
    </location>
</feature>
<evidence type="ECO:0000259" key="7">
    <source>
        <dbReference type="Pfam" id="PF14322"/>
    </source>
</evidence>
<organism evidence="8 9">
    <name type="scientific">Parabacteroides chartae</name>
    <dbReference type="NCBI Taxonomy" id="1037355"/>
    <lineage>
        <taxon>Bacteria</taxon>
        <taxon>Pseudomonadati</taxon>
        <taxon>Bacteroidota</taxon>
        <taxon>Bacteroidia</taxon>
        <taxon>Bacteroidales</taxon>
        <taxon>Tannerellaceae</taxon>
        <taxon>Parabacteroides</taxon>
    </lineage>
</organism>
<evidence type="ECO:0000256" key="3">
    <source>
        <dbReference type="ARBA" id="ARBA00022729"/>
    </source>
</evidence>
<keyword evidence="5" id="KW-0998">Cell outer membrane</keyword>
<dbReference type="AlphaFoldDB" id="A0A1T5B494"/>
<comment type="subcellular location">
    <subcellularLocation>
        <location evidence="1">Cell outer membrane</location>
    </subcellularLocation>
</comment>
<evidence type="ECO:0000313" key="8">
    <source>
        <dbReference type="EMBL" id="SKB41780.1"/>
    </source>
</evidence>
<evidence type="ECO:0000256" key="1">
    <source>
        <dbReference type="ARBA" id="ARBA00004442"/>
    </source>
</evidence>
<dbReference type="InterPro" id="IPR012944">
    <property type="entry name" value="SusD_RagB_dom"/>
</dbReference>
<dbReference type="GO" id="GO:0009279">
    <property type="term" value="C:cell outer membrane"/>
    <property type="evidence" value="ECO:0007669"/>
    <property type="project" value="UniProtKB-SubCell"/>
</dbReference>
<dbReference type="InterPro" id="IPR033985">
    <property type="entry name" value="SusD-like_N"/>
</dbReference>
<dbReference type="EMBL" id="FUYQ01000005">
    <property type="protein sequence ID" value="SKB41780.1"/>
    <property type="molecule type" value="Genomic_DNA"/>
</dbReference>
<feature type="domain" description="SusD-like N-terminal" evidence="7">
    <location>
        <begin position="64"/>
        <end position="233"/>
    </location>
</feature>
<dbReference type="Pfam" id="PF14322">
    <property type="entry name" value="SusD-like_3"/>
    <property type="match status" value="1"/>
</dbReference>
<evidence type="ECO:0000256" key="2">
    <source>
        <dbReference type="ARBA" id="ARBA00006275"/>
    </source>
</evidence>
<keyword evidence="3" id="KW-0732">Signal</keyword>
<evidence type="ECO:0000259" key="6">
    <source>
        <dbReference type="Pfam" id="PF07980"/>
    </source>
</evidence>
<dbReference type="Proteomes" id="UP000190852">
    <property type="component" value="Unassembled WGS sequence"/>
</dbReference>
<protein>
    <submittedName>
        <fullName evidence="8">Starch-binding associating with outer membrane</fullName>
    </submittedName>
</protein>
<keyword evidence="9" id="KW-1185">Reference proteome</keyword>
<dbReference type="Pfam" id="PF07980">
    <property type="entry name" value="SusD_RagB"/>
    <property type="match status" value="1"/>
</dbReference>